<accession>A0A1S8CVS0</accession>
<evidence type="ECO:0000313" key="2">
    <source>
        <dbReference type="Proteomes" id="UP000192132"/>
    </source>
</evidence>
<dbReference type="STRING" id="1907941.BKE30_06415"/>
<sequence>MGAWGTGIFEDDTALDAMEEAMDSTVQDFLQQVLMTADDEEYLEYDRAHQIIIAGVILDYLLNGTVYEQNDETFAQWLDQQSRDSVDQFKPAVLAGLKVVLSDQSELNELWQENSMEYPNWRANVEGMIARLED</sequence>
<evidence type="ECO:0000313" key="1">
    <source>
        <dbReference type="EMBL" id="ONG41054.1"/>
    </source>
</evidence>
<comment type="caution">
    <text evidence="1">The sequence shown here is derived from an EMBL/GenBank/DDBJ whole genome shotgun (WGS) entry which is preliminary data.</text>
</comment>
<evidence type="ECO:0008006" key="3">
    <source>
        <dbReference type="Google" id="ProtNLM"/>
    </source>
</evidence>
<dbReference type="EMBL" id="MLCN01000014">
    <property type="protein sequence ID" value="ONG41054.1"/>
    <property type="molecule type" value="Genomic_DNA"/>
</dbReference>
<dbReference type="OrthoDB" id="7594887at2"/>
<protein>
    <recommendedName>
        <fullName evidence="3">DUF4259 domain-containing protein</fullName>
    </recommendedName>
</protein>
<gene>
    <name evidence="1" type="ORF">BKE30_06415</name>
</gene>
<reference evidence="1 2" key="1">
    <citation type="submission" date="2016-10" db="EMBL/GenBank/DDBJ databases">
        <title>Draft Genome sequence of Alkanindiges sp. strain H1.</title>
        <authorList>
            <person name="Subhash Y."/>
            <person name="Lee S."/>
        </authorList>
    </citation>
    <scope>NUCLEOTIDE SEQUENCE [LARGE SCALE GENOMIC DNA]</scope>
    <source>
        <strain evidence="1 2">H1</strain>
    </source>
</reference>
<dbReference type="Proteomes" id="UP000192132">
    <property type="component" value="Unassembled WGS sequence"/>
</dbReference>
<proteinExistence type="predicted"/>
<keyword evidence="2" id="KW-1185">Reference proteome</keyword>
<dbReference type="AlphaFoldDB" id="A0A1S8CVS0"/>
<dbReference type="InterPro" id="IPR025355">
    <property type="entry name" value="DUF4259"/>
</dbReference>
<organism evidence="1 2">
    <name type="scientific">Alkanindiges hydrocarboniclasticus</name>
    <dbReference type="NCBI Taxonomy" id="1907941"/>
    <lineage>
        <taxon>Bacteria</taxon>
        <taxon>Pseudomonadati</taxon>
        <taxon>Pseudomonadota</taxon>
        <taxon>Gammaproteobacteria</taxon>
        <taxon>Moraxellales</taxon>
        <taxon>Moraxellaceae</taxon>
        <taxon>Alkanindiges</taxon>
    </lineage>
</organism>
<dbReference type="Pfam" id="PF14078">
    <property type="entry name" value="DUF4259"/>
    <property type="match status" value="1"/>
</dbReference>
<dbReference type="RefSeq" id="WP_076877782.1">
    <property type="nucleotide sequence ID" value="NZ_MLCN01000014.1"/>
</dbReference>
<name>A0A1S8CVS0_9GAMM</name>